<feature type="chain" id="PRO_5037788471" description="Spondin domain-containing protein" evidence="2">
    <location>
        <begin position="22"/>
        <end position="474"/>
    </location>
</feature>
<dbReference type="EMBL" id="VIKU02000003">
    <property type="protein sequence ID" value="NHF60134.1"/>
    <property type="molecule type" value="Genomic_DNA"/>
</dbReference>
<dbReference type="PROSITE" id="PS51257">
    <property type="entry name" value="PROKAR_LIPOPROTEIN"/>
    <property type="match status" value="1"/>
</dbReference>
<feature type="region of interest" description="Disordered" evidence="1">
    <location>
        <begin position="146"/>
        <end position="171"/>
    </location>
</feature>
<dbReference type="InterPro" id="IPR038678">
    <property type="entry name" value="Spondin_N_sf"/>
</dbReference>
<evidence type="ECO:0000313" key="3">
    <source>
        <dbReference type="EMBL" id="NHF60134.1"/>
    </source>
</evidence>
<reference evidence="3" key="2">
    <citation type="submission" date="2020-03" db="EMBL/GenBank/DDBJ databases">
        <title>Flavobacteriaceae bacterium strain TP-CH-4, a member of the family Flavobacteriaceae isolated from a deep-sea seamount.</title>
        <authorList>
            <person name="Zhang D.-C."/>
        </authorList>
    </citation>
    <scope>NUCLEOTIDE SEQUENCE</scope>
    <source>
        <strain evidence="3">TP-CH-4</strain>
    </source>
</reference>
<sequence>MKKLRHASILFLTAAILFVTACQDDDQEFITEEEQQEEMMEEMQEQMEPATTSFTITISNVVNYLNAIVFNTPNNTTDPGPIVDADNFYEVNFKAVPGTRLSFSFMSVISNDWFFAPSGEGISLFENGMPVTGDVTGQVYLWDSGAEEEDPATATSEPDGATTGEPDDDNTVRVVEMDVTSKIGVYLSYGEESRYFTLRIENRRGTDAETDPIVLSPGLVVLHAQDNPLFTQGEPDRGLGLAKIAVQGNPGDLFGWLTETGETGAPLRMSSSFTVLSPGIVYAFSEESDPVFSQGEAAVAGSGIEDIAEDGNNGVMFDYITDQLQLPAAKSNETMPVGPGGSLTFDLEVPEGYKLGFNTMFVFSNDWFLSYNDMGYSLFNEDGSPRSGAEATEKTYLYDAGTEADQPVGFGEDQAPFQSSPNTGAADDNTSIRRVMEINDVQFGKGLIASPAGVVGMNDPRGGYNVVRITVTPN</sequence>
<evidence type="ECO:0000313" key="4">
    <source>
        <dbReference type="Proteomes" id="UP000707206"/>
    </source>
</evidence>
<keyword evidence="2" id="KW-0732">Signal</keyword>
<dbReference type="Proteomes" id="UP000707206">
    <property type="component" value="Unassembled WGS sequence"/>
</dbReference>
<gene>
    <name evidence="3" type="ORF">FK220_012320</name>
</gene>
<protein>
    <recommendedName>
        <fullName evidence="5">Spondin domain-containing protein</fullName>
    </recommendedName>
</protein>
<reference evidence="3" key="1">
    <citation type="submission" date="2019-07" db="EMBL/GenBank/DDBJ databases">
        <authorList>
            <person name="De-Chao Zhang Q."/>
        </authorList>
    </citation>
    <scope>NUCLEOTIDE SEQUENCE</scope>
    <source>
        <strain evidence="3">TP-CH-4</strain>
    </source>
</reference>
<evidence type="ECO:0000256" key="2">
    <source>
        <dbReference type="SAM" id="SignalP"/>
    </source>
</evidence>
<proteinExistence type="predicted"/>
<evidence type="ECO:0008006" key="5">
    <source>
        <dbReference type="Google" id="ProtNLM"/>
    </source>
</evidence>
<organism evidence="3 4">
    <name type="scientific">Pelagihabitans pacificus</name>
    <dbReference type="NCBI Taxonomy" id="2696054"/>
    <lineage>
        <taxon>Bacteria</taxon>
        <taxon>Pseudomonadati</taxon>
        <taxon>Bacteroidota</taxon>
        <taxon>Flavobacteriia</taxon>
        <taxon>Flavobacteriales</taxon>
        <taxon>Flavobacteriaceae</taxon>
        <taxon>Pelagihabitans</taxon>
    </lineage>
</organism>
<feature type="signal peptide" evidence="2">
    <location>
        <begin position="1"/>
        <end position="21"/>
    </location>
</feature>
<evidence type="ECO:0000256" key="1">
    <source>
        <dbReference type="SAM" id="MobiDB-lite"/>
    </source>
</evidence>
<dbReference type="Gene3D" id="2.60.40.2130">
    <property type="entry name" value="F-spondin domain"/>
    <property type="match status" value="2"/>
</dbReference>
<comment type="caution">
    <text evidence="3">The sequence shown here is derived from an EMBL/GenBank/DDBJ whole genome shotgun (WGS) entry which is preliminary data.</text>
</comment>
<keyword evidence="4" id="KW-1185">Reference proteome</keyword>
<dbReference type="AlphaFoldDB" id="A0A967ATK1"/>
<name>A0A967ATK1_9FLAO</name>
<dbReference type="InterPro" id="IPR009465">
    <property type="entry name" value="Spondin_N"/>
</dbReference>
<dbReference type="RefSeq" id="WP_152574630.1">
    <property type="nucleotide sequence ID" value="NZ_VIKU02000003.1"/>
</dbReference>
<dbReference type="NCBIfam" id="NF038123">
    <property type="entry name" value="NF038123_dom"/>
    <property type="match status" value="2"/>
</dbReference>
<accession>A0A967ATK1</accession>